<feature type="compositionally biased region" description="Polar residues" evidence="1">
    <location>
        <begin position="621"/>
        <end position="639"/>
    </location>
</feature>
<feature type="region of interest" description="Disordered" evidence="1">
    <location>
        <begin position="323"/>
        <end position="354"/>
    </location>
</feature>
<feature type="compositionally biased region" description="Low complexity" evidence="1">
    <location>
        <begin position="683"/>
        <end position="711"/>
    </location>
</feature>
<protein>
    <recommendedName>
        <fullName evidence="4">RRM domain-containing protein</fullName>
    </recommendedName>
</protein>
<dbReference type="Proteomes" id="UP001172684">
    <property type="component" value="Unassembled WGS sequence"/>
</dbReference>
<feature type="compositionally biased region" description="Basic and acidic residues" evidence="1">
    <location>
        <begin position="329"/>
        <end position="339"/>
    </location>
</feature>
<feature type="region of interest" description="Disordered" evidence="1">
    <location>
        <begin position="10"/>
        <end position="33"/>
    </location>
</feature>
<evidence type="ECO:0000313" key="3">
    <source>
        <dbReference type="Proteomes" id="UP001172684"/>
    </source>
</evidence>
<keyword evidence="3" id="KW-1185">Reference proteome</keyword>
<feature type="compositionally biased region" description="Basic and acidic residues" evidence="1">
    <location>
        <begin position="725"/>
        <end position="741"/>
    </location>
</feature>
<organism evidence="2 3">
    <name type="scientific">Coniosporium apollinis</name>
    <dbReference type="NCBI Taxonomy" id="61459"/>
    <lineage>
        <taxon>Eukaryota</taxon>
        <taxon>Fungi</taxon>
        <taxon>Dikarya</taxon>
        <taxon>Ascomycota</taxon>
        <taxon>Pezizomycotina</taxon>
        <taxon>Dothideomycetes</taxon>
        <taxon>Dothideomycetes incertae sedis</taxon>
        <taxon>Coniosporium</taxon>
    </lineage>
</organism>
<dbReference type="EMBL" id="JAPDRL010000043">
    <property type="protein sequence ID" value="KAJ9663451.1"/>
    <property type="molecule type" value="Genomic_DNA"/>
</dbReference>
<feature type="region of interest" description="Disordered" evidence="1">
    <location>
        <begin position="164"/>
        <end position="201"/>
    </location>
</feature>
<gene>
    <name evidence="2" type="ORF">H2201_005659</name>
</gene>
<feature type="region of interest" description="Disordered" evidence="1">
    <location>
        <begin position="242"/>
        <end position="262"/>
    </location>
</feature>
<evidence type="ECO:0008006" key="4">
    <source>
        <dbReference type="Google" id="ProtNLM"/>
    </source>
</evidence>
<comment type="caution">
    <text evidence="2">The sequence shown here is derived from an EMBL/GenBank/DDBJ whole genome shotgun (WGS) entry which is preliminary data.</text>
</comment>
<name>A0ABQ9NSP7_9PEZI</name>
<accession>A0ABQ9NSP7</accession>
<proteinExistence type="predicted"/>
<evidence type="ECO:0000256" key="1">
    <source>
        <dbReference type="SAM" id="MobiDB-lite"/>
    </source>
</evidence>
<feature type="region of interest" description="Disordered" evidence="1">
    <location>
        <begin position="599"/>
        <end position="764"/>
    </location>
</feature>
<feature type="compositionally biased region" description="Polar residues" evidence="1">
    <location>
        <begin position="10"/>
        <end position="24"/>
    </location>
</feature>
<feature type="compositionally biased region" description="Pro residues" evidence="1">
    <location>
        <begin position="665"/>
        <end position="674"/>
    </location>
</feature>
<reference evidence="2" key="1">
    <citation type="submission" date="2022-10" db="EMBL/GenBank/DDBJ databases">
        <title>Culturing micro-colonial fungi from biological soil crusts in the Mojave desert and describing Neophaeococcomyces mojavensis, and introducing the new genera and species Taxawa tesnikishii.</title>
        <authorList>
            <person name="Kurbessoian T."/>
            <person name="Stajich J.E."/>
        </authorList>
    </citation>
    <scope>NUCLEOTIDE SEQUENCE</scope>
    <source>
        <strain evidence="2">TK_1</strain>
    </source>
</reference>
<sequence length="819" mass="89163">MSWQTLRNILPSNPFNPKSGNELQCVQPKPAPPPPQDLITQLYQRIAVLEIELAHAKDARSEAHRANNYLLDNLASLRNPAAQEIATLKESLNAVKEQNFKLNLKLMSRKEQWRRKTLRTELLLGASSPRQVREGVSAVAAPTLKGELGNLLDVEDGSQTLCPTPSLSLDDATPVSKRVSVPNGQKQIAKPQDPHATRSATAAKPYPSYTQLFDKPQPSEPKAPATITENVGLGIEVKAATDKWQHDRFDPGHARDDSVRREDPQPRFAFDQAAQGAFALQGSRWAPPPNPRSGFRGPVFQVSPTKLQAVSSYDTSFSSTASFRSSLNSRDEHGYRTGQDEPVSDPQAPRTEDPLLPAFFKHGISYTPSPSEKNTRRTVIIDNLSVGITLSEVLDHVHSGALFSADLLDTSAISASMTVMLVFVYQNCARDFAAVAKAKPLVFSERTAGVTHLSSHTWPVPVWLQRPIFVNGYTRCIVVRDIPGHVTPFVLEAKLRLHQEIEQHWVQSVQRLPDGSMEVVFENIRAAARAFAFLTCHAMFRSCRISFARDPCDRAAKVVEEEKKQGEGVTAGADAAETVLEAKQSSAALEEGEILELEEGSVPGASQGAEDGDAKADEPINASTRVDGSHSNQSTSHSKPPTPATTPIPDGTVVVETEKTALTNPTPPPTPKPDPFAALHNPARLARASGGLLAQQFTASTHPPSSPLATPSSPPSLPSQNSNEHGNEHPAEHSIKQEAHTRPTHPPTPTRSDKGAESPKQMTMQRLAAEMEEMNLREAYGEVDCGDENEEARDVGRRMRTVEEVARECYQGSEGAGGE</sequence>
<evidence type="ECO:0000313" key="2">
    <source>
        <dbReference type="EMBL" id="KAJ9663451.1"/>
    </source>
</evidence>